<dbReference type="Gene3D" id="4.10.400.10">
    <property type="entry name" value="Low-density Lipoprotein Receptor"/>
    <property type="match status" value="3"/>
</dbReference>
<dbReference type="PANTHER" id="PTHR46708">
    <property type="entry name" value="TENASCIN"/>
    <property type="match status" value="1"/>
</dbReference>
<name>A0A8B7MYS6_HYAAZ</name>
<dbReference type="InterPro" id="IPR036116">
    <property type="entry name" value="FN3_sf"/>
</dbReference>
<evidence type="ECO:0000313" key="5">
    <source>
        <dbReference type="Proteomes" id="UP000694843"/>
    </source>
</evidence>
<dbReference type="PANTHER" id="PTHR46708:SF2">
    <property type="entry name" value="FIBRONECTIN TYPE-III DOMAIN-CONTAINING PROTEIN"/>
    <property type="match status" value="1"/>
</dbReference>
<dbReference type="Pfam" id="PF00057">
    <property type="entry name" value="Ldl_recept_a"/>
    <property type="match status" value="3"/>
</dbReference>
<keyword evidence="1" id="KW-0677">Repeat</keyword>
<dbReference type="AlphaFoldDB" id="A0A8B7MYS6"/>
<dbReference type="InterPro" id="IPR036055">
    <property type="entry name" value="LDL_receptor-like_sf"/>
</dbReference>
<reference evidence="6" key="1">
    <citation type="submission" date="2025-08" db="UniProtKB">
        <authorList>
            <consortium name="RefSeq"/>
        </authorList>
    </citation>
    <scope>IDENTIFICATION</scope>
    <source>
        <tissue evidence="6">Whole organism</tissue>
    </source>
</reference>
<feature type="disulfide bond" evidence="3">
    <location>
        <begin position="57"/>
        <end position="72"/>
    </location>
</feature>
<dbReference type="PROSITE" id="PS50853">
    <property type="entry name" value="FN3"/>
    <property type="match status" value="3"/>
</dbReference>
<dbReference type="OrthoDB" id="6512940at2759"/>
<dbReference type="SUPFAM" id="SSF49265">
    <property type="entry name" value="Fibronectin type III"/>
    <property type="match status" value="2"/>
</dbReference>
<sequence length="594" mass="65798">VCRSDQFKCADTGRCIPDTRRCNGDEDCGDDSDERDCCTGDHFVCGNGRCIHKRNECDGYNDCRDWSDEKHCVCRSDQFKCAETGSCIRERDRCDGYNDCHTVGGSDEDGCANRPPDVPRLTVTPAVTSASVYWTWRRQQFFNVTLAMKPREDCAPKKPEAVQYFQNFTTAKRELTQLQAYTEYEVCVYAYNEGGENKNCEVFQTLPDKAPEPVEELTSSTTSTSISLRWRKPCPPRAAISGYRVTTISGDRDLHYVQASECSDSAAHFCHTIKELKPERTYNIEVQSCTADADHACSAAMATAVTTEPAGRLQSRCDAPLCRCSVPGMEHVCLPCHELHNVTDTCHKLKSGKPLCSARKARGVDISVTTCSQGLQPTCIRKMKVPVLTVVRAECWGSATLALSFRHARFVTEMTLEQMTGRAGCASNDVENVQRFRNLSTAELQLTQLQAYTEYEVCVYAYNEGGDSKQCEVFKTLPDEAPGPVEELTSSTTSTSISLRWRKPCPPMAAVSGYRVTGATVFRYVQESECSDSAAHFCHTIQGLQPERTYNIEVQSCTADDYHACSAAMATAVTTEPAGKRDRSLNQSLSLLLG</sequence>
<dbReference type="CDD" id="cd00112">
    <property type="entry name" value="LDLa"/>
    <property type="match status" value="3"/>
</dbReference>
<keyword evidence="5" id="KW-1185">Reference proteome</keyword>
<dbReference type="SMART" id="SM00192">
    <property type="entry name" value="LDLa"/>
    <property type="match status" value="3"/>
</dbReference>
<dbReference type="SMART" id="SM00060">
    <property type="entry name" value="FN3"/>
    <property type="match status" value="4"/>
</dbReference>
<comment type="caution">
    <text evidence="3">Lacks conserved residue(s) required for the propagation of feature annotation.</text>
</comment>
<evidence type="ECO:0000256" key="3">
    <source>
        <dbReference type="PROSITE-ProRule" id="PRU00124"/>
    </source>
</evidence>
<evidence type="ECO:0000259" key="4">
    <source>
        <dbReference type="PROSITE" id="PS50853"/>
    </source>
</evidence>
<proteinExistence type="predicted"/>
<dbReference type="CDD" id="cd00063">
    <property type="entry name" value="FN3"/>
    <property type="match status" value="3"/>
</dbReference>
<feature type="disulfide bond" evidence="3">
    <location>
        <begin position="45"/>
        <end position="63"/>
    </location>
</feature>
<dbReference type="PROSITE" id="PS50068">
    <property type="entry name" value="LDLRA_2"/>
    <property type="match status" value="3"/>
</dbReference>
<evidence type="ECO:0000313" key="6">
    <source>
        <dbReference type="RefSeq" id="XP_018006737.1"/>
    </source>
</evidence>
<dbReference type="Pfam" id="PF00041">
    <property type="entry name" value="fn3"/>
    <property type="match status" value="2"/>
</dbReference>
<dbReference type="InterPro" id="IPR050991">
    <property type="entry name" value="ECM_Regulatory_Proteins"/>
</dbReference>
<accession>A0A8B7MYS6</accession>
<feature type="domain" description="Fibronectin type-III" evidence="4">
    <location>
        <begin position="210"/>
        <end position="310"/>
    </location>
</feature>
<evidence type="ECO:0000256" key="2">
    <source>
        <dbReference type="ARBA" id="ARBA00023157"/>
    </source>
</evidence>
<dbReference type="GeneID" id="108664623"/>
<feature type="non-terminal residue" evidence="6">
    <location>
        <position position="1"/>
    </location>
</feature>
<dbReference type="PRINTS" id="PR00261">
    <property type="entry name" value="LDLRECEPTOR"/>
</dbReference>
<feature type="domain" description="Fibronectin type-III" evidence="4">
    <location>
        <begin position="115"/>
        <end position="208"/>
    </location>
</feature>
<evidence type="ECO:0000256" key="1">
    <source>
        <dbReference type="ARBA" id="ARBA00022737"/>
    </source>
</evidence>
<keyword evidence="2 3" id="KW-1015">Disulfide bond</keyword>
<feature type="disulfide bond" evidence="3">
    <location>
        <begin position="22"/>
        <end position="37"/>
    </location>
</feature>
<dbReference type="Gene3D" id="2.60.40.10">
    <property type="entry name" value="Immunoglobulins"/>
    <property type="match status" value="4"/>
</dbReference>
<dbReference type="InterPro" id="IPR013783">
    <property type="entry name" value="Ig-like_fold"/>
</dbReference>
<dbReference type="KEGG" id="hazt:108664623"/>
<protein>
    <submittedName>
        <fullName evidence="6">Uncharacterized protein LOC108664623</fullName>
    </submittedName>
</protein>
<dbReference type="InterPro" id="IPR003961">
    <property type="entry name" value="FN3_dom"/>
</dbReference>
<dbReference type="InterPro" id="IPR002172">
    <property type="entry name" value="LDrepeatLR_classA_rpt"/>
</dbReference>
<organism evidence="5 6">
    <name type="scientific">Hyalella azteca</name>
    <name type="common">Amphipod</name>
    <dbReference type="NCBI Taxonomy" id="294128"/>
    <lineage>
        <taxon>Eukaryota</taxon>
        <taxon>Metazoa</taxon>
        <taxon>Ecdysozoa</taxon>
        <taxon>Arthropoda</taxon>
        <taxon>Crustacea</taxon>
        <taxon>Multicrustacea</taxon>
        <taxon>Malacostraca</taxon>
        <taxon>Eumalacostraca</taxon>
        <taxon>Peracarida</taxon>
        <taxon>Amphipoda</taxon>
        <taxon>Senticaudata</taxon>
        <taxon>Talitrida</taxon>
        <taxon>Talitroidea</taxon>
        <taxon>Hyalellidae</taxon>
        <taxon>Hyalella</taxon>
    </lineage>
</organism>
<dbReference type="RefSeq" id="XP_018006737.1">
    <property type="nucleotide sequence ID" value="XM_018151248.1"/>
</dbReference>
<feature type="disulfide bond" evidence="3">
    <location>
        <begin position="38"/>
        <end position="50"/>
    </location>
</feature>
<feature type="domain" description="Fibronectin type-III" evidence="4">
    <location>
        <begin position="481"/>
        <end position="578"/>
    </location>
</feature>
<dbReference type="SUPFAM" id="SSF57424">
    <property type="entry name" value="LDL receptor-like module"/>
    <property type="match status" value="3"/>
</dbReference>
<dbReference type="Proteomes" id="UP000694843">
    <property type="component" value="Unplaced"/>
</dbReference>
<gene>
    <name evidence="6" type="primary">LOC108664623</name>
</gene>